<evidence type="ECO:0000256" key="4">
    <source>
        <dbReference type="SAM" id="MobiDB-lite"/>
    </source>
</evidence>
<reference evidence="6" key="1">
    <citation type="submission" date="2025-08" db="UniProtKB">
        <authorList>
            <consortium name="RefSeq"/>
        </authorList>
    </citation>
    <scope>IDENTIFICATION</scope>
    <source>
        <tissue evidence="6">Blood</tissue>
    </source>
</reference>
<evidence type="ECO:0000256" key="2">
    <source>
        <dbReference type="ARBA" id="ARBA00006374"/>
    </source>
</evidence>
<evidence type="ECO:0000313" key="6">
    <source>
        <dbReference type="RefSeq" id="XP_026897290.1"/>
    </source>
</evidence>
<accession>A0A6J1XYH5</accession>
<proteinExistence type="inferred from homology"/>
<dbReference type="KEGG" id="aju:106985653"/>
<comment type="similarity">
    <text evidence="2">Belongs to the RRP1 family.</text>
</comment>
<gene>
    <name evidence="6" type="primary">RRP1</name>
</gene>
<feature type="compositionally biased region" description="Acidic residues" evidence="4">
    <location>
        <begin position="237"/>
        <end position="252"/>
    </location>
</feature>
<feature type="compositionally biased region" description="Low complexity" evidence="4">
    <location>
        <begin position="393"/>
        <end position="402"/>
    </location>
</feature>
<dbReference type="InterPro" id="IPR010301">
    <property type="entry name" value="RRP1"/>
</dbReference>
<dbReference type="PANTHER" id="PTHR13026">
    <property type="entry name" value="NNP-1 PROTEIN NOVEL NUCLEAR PROTEIN 1 NOP52"/>
    <property type="match status" value="1"/>
</dbReference>
<sequence length="444" mass="50366">MGPRVPLPPEIQLAQRLAGNEQVTRDRAVKRLRKYIVARTQRAAGGFTHDELLKVWKGLFYCMWMQDKALLQEELGRTISQLIHAFQTTEAQHLFLQTFWQTMNREWTGIDRLRLDKFYMLMRMVLNESLKALKMQGWEERQAERLLELLTTEILHPDSQAPSGVKSHFLEIFLEELSKVGAAELTADQNLKFIEPFCTIAAQTKDSLVLHNITRGVFETIVEQAPFAIEDLMSELEAPEEEEGTSEDEREEDVPSKEPRRGSLHGAAPDTSEEPAGDGEDSVGPVLQFDYEAVASRLFAAASQQDTPSQNRKRLYKVIRKLQDLAEGLFPEDDVPEKACRNLQEDRRERKTKKRLPKSALQNKAGKGGEEDSCADLSSGAERMARRQGSGAERAGPQEQPGGPAGRGARKRRRRRRPRAGARAKVTDCQDLRMRRRQPPRSGK</sequence>
<dbReference type="GO" id="GO:0005634">
    <property type="term" value="C:nucleus"/>
    <property type="evidence" value="ECO:0007669"/>
    <property type="project" value="UniProtKB-SubCell"/>
</dbReference>
<dbReference type="GO" id="GO:0030688">
    <property type="term" value="C:preribosome, small subunit precursor"/>
    <property type="evidence" value="ECO:0007669"/>
    <property type="project" value="InterPro"/>
</dbReference>
<keyword evidence="3" id="KW-0539">Nucleus</keyword>
<dbReference type="Pfam" id="PF05997">
    <property type="entry name" value="Nop52"/>
    <property type="match status" value="1"/>
</dbReference>
<keyword evidence="5" id="KW-1185">Reference proteome</keyword>
<feature type="region of interest" description="Disordered" evidence="4">
    <location>
        <begin position="237"/>
        <end position="284"/>
    </location>
</feature>
<dbReference type="Proteomes" id="UP001652583">
    <property type="component" value="Chromosome C2"/>
</dbReference>
<evidence type="ECO:0000256" key="1">
    <source>
        <dbReference type="ARBA" id="ARBA00004123"/>
    </source>
</evidence>
<dbReference type="PANTHER" id="PTHR13026:SF1">
    <property type="entry name" value="RIBOSOMAL RNA PROCESSING PROTEIN 1 HOMOLOG A"/>
    <property type="match status" value="1"/>
</dbReference>
<dbReference type="CTD" id="8568"/>
<name>A0A6J1XYH5_ACIJB</name>
<feature type="region of interest" description="Disordered" evidence="4">
    <location>
        <begin position="326"/>
        <end position="444"/>
    </location>
</feature>
<comment type="subcellular location">
    <subcellularLocation>
        <location evidence="1">Nucleus</location>
    </subcellularLocation>
</comment>
<dbReference type="AlphaFoldDB" id="A0A6J1XYH5"/>
<dbReference type="GeneID" id="106985653"/>
<feature type="compositionally biased region" description="Basic residues" evidence="4">
    <location>
        <begin position="434"/>
        <end position="444"/>
    </location>
</feature>
<dbReference type="RefSeq" id="XP_026897290.1">
    <property type="nucleotide sequence ID" value="XM_027041489.2"/>
</dbReference>
<evidence type="ECO:0000256" key="3">
    <source>
        <dbReference type="ARBA" id="ARBA00023242"/>
    </source>
</evidence>
<dbReference type="GO" id="GO:0006364">
    <property type="term" value="P:rRNA processing"/>
    <property type="evidence" value="ECO:0007669"/>
    <property type="project" value="InterPro"/>
</dbReference>
<organism evidence="5 6">
    <name type="scientific">Acinonyx jubatus</name>
    <name type="common">Cheetah</name>
    <dbReference type="NCBI Taxonomy" id="32536"/>
    <lineage>
        <taxon>Eukaryota</taxon>
        <taxon>Metazoa</taxon>
        <taxon>Chordata</taxon>
        <taxon>Craniata</taxon>
        <taxon>Vertebrata</taxon>
        <taxon>Euteleostomi</taxon>
        <taxon>Mammalia</taxon>
        <taxon>Eutheria</taxon>
        <taxon>Laurasiatheria</taxon>
        <taxon>Carnivora</taxon>
        <taxon>Feliformia</taxon>
        <taxon>Felidae</taxon>
        <taxon>Felinae</taxon>
        <taxon>Acinonyx</taxon>
    </lineage>
</organism>
<evidence type="ECO:0000313" key="5">
    <source>
        <dbReference type="Proteomes" id="UP001652583"/>
    </source>
</evidence>
<feature type="compositionally biased region" description="Acidic residues" evidence="4">
    <location>
        <begin position="271"/>
        <end position="281"/>
    </location>
</feature>
<protein>
    <submittedName>
        <fullName evidence="6">Ribosomal RNA processing protein 1 homolog A isoform X1</fullName>
    </submittedName>
</protein>
<feature type="compositionally biased region" description="Basic residues" evidence="4">
    <location>
        <begin position="408"/>
        <end position="422"/>
    </location>
</feature>
<feature type="compositionally biased region" description="Basic and acidic residues" evidence="4">
    <location>
        <begin position="336"/>
        <end position="349"/>
    </location>
</feature>